<name>A0A645EC33_9ZZZZ</name>
<protein>
    <recommendedName>
        <fullName evidence="1">Polymerase/histidinol phosphatase N-terminal domain-containing protein</fullName>
    </recommendedName>
</protein>
<comment type="caution">
    <text evidence="2">The sequence shown here is derived from an EMBL/GenBank/DDBJ whole genome shotgun (WGS) entry which is preliminary data.</text>
</comment>
<dbReference type="AlphaFoldDB" id="A0A645EC33"/>
<dbReference type="SMART" id="SM00481">
    <property type="entry name" value="POLIIIAc"/>
    <property type="match status" value="1"/>
</dbReference>
<feature type="domain" description="Polymerase/histidinol phosphatase N-terminal" evidence="1">
    <location>
        <begin position="1"/>
        <end position="74"/>
    </location>
</feature>
<dbReference type="InterPro" id="IPR003141">
    <property type="entry name" value="Pol/His_phosphatase_N"/>
</dbReference>
<organism evidence="2">
    <name type="scientific">bioreactor metagenome</name>
    <dbReference type="NCBI Taxonomy" id="1076179"/>
    <lineage>
        <taxon>unclassified sequences</taxon>
        <taxon>metagenomes</taxon>
        <taxon>ecological metagenomes</taxon>
    </lineage>
</organism>
<dbReference type="InterPro" id="IPR052018">
    <property type="entry name" value="PHP_domain"/>
</dbReference>
<proteinExistence type="predicted"/>
<gene>
    <name evidence="2" type="ORF">SDC9_146729</name>
</gene>
<dbReference type="Gene3D" id="3.20.20.140">
    <property type="entry name" value="Metal-dependent hydrolases"/>
    <property type="match status" value="1"/>
</dbReference>
<dbReference type="InterPro" id="IPR016195">
    <property type="entry name" value="Pol/histidinol_Pase-like"/>
</dbReference>
<dbReference type="SUPFAM" id="SSF89550">
    <property type="entry name" value="PHP domain-like"/>
    <property type="match status" value="1"/>
</dbReference>
<reference evidence="2" key="1">
    <citation type="submission" date="2019-08" db="EMBL/GenBank/DDBJ databases">
        <authorList>
            <person name="Kucharzyk K."/>
            <person name="Murdoch R.W."/>
            <person name="Higgins S."/>
            <person name="Loffler F."/>
        </authorList>
    </citation>
    <scope>NUCLEOTIDE SEQUENCE</scope>
</reference>
<evidence type="ECO:0000259" key="1">
    <source>
        <dbReference type="SMART" id="SM00481"/>
    </source>
</evidence>
<dbReference type="PANTHER" id="PTHR42924">
    <property type="entry name" value="EXONUCLEASE"/>
    <property type="match status" value="1"/>
</dbReference>
<accession>A0A645EC33</accession>
<dbReference type="GO" id="GO:0035312">
    <property type="term" value="F:5'-3' DNA exonuclease activity"/>
    <property type="evidence" value="ECO:0007669"/>
    <property type="project" value="TreeGrafter"/>
</dbReference>
<dbReference type="EMBL" id="VSSQ01045623">
    <property type="protein sequence ID" value="MPM99537.1"/>
    <property type="molecule type" value="Genomic_DNA"/>
</dbReference>
<dbReference type="PANTHER" id="PTHR42924:SF3">
    <property type="entry name" value="POLYMERASE_HISTIDINOL PHOSPHATASE N-TERMINAL DOMAIN-CONTAINING PROTEIN"/>
    <property type="match status" value="1"/>
</dbReference>
<evidence type="ECO:0000313" key="2">
    <source>
        <dbReference type="EMBL" id="MPM99537.1"/>
    </source>
</evidence>
<dbReference type="GO" id="GO:0004534">
    <property type="term" value="F:5'-3' RNA exonuclease activity"/>
    <property type="evidence" value="ECO:0007669"/>
    <property type="project" value="TreeGrafter"/>
</dbReference>
<sequence>MHTVFSDGKVWPDQRVKEAWNEGLDVIAITDHIEYRANKKILISDHNKSYEIAKAQGDAIGMLVIKGAEITRQKPLGHLNALFIQDANKLERPDAIEAIDEAMKQGGFILWNHPGWPDDKSTMYPIHRELIEKQKIHGIEVFNGWEAYPKVIDWCQEFNLAPISNSDIHYTSANLYRGKLMRPMTLVFAKDYTEQGVKDAMFSGRTLAFYNNVLSGDEGLLKSLIKASLSVRVINEKNGMIEITNLSDIAYEIKYGEYMYPMPLYPNQVLRATIPTGTDVEFSNCICGKDRHITLKLW</sequence>